<evidence type="ECO:0000256" key="1">
    <source>
        <dbReference type="ARBA" id="ARBA00004123"/>
    </source>
</evidence>
<comment type="caution">
    <text evidence="10">The sequence shown here is derived from an EMBL/GenBank/DDBJ whole genome shotgun (WGS) entry which is preliminary data.</text>
</comment>
<dbReference type="AlphaFoldDB" id="A0A176WIA4"/>
<comment type="similarity">
    <text evidence="2 7">Belongs to the Mediator complex subunit 14 family.</text>
</comment>
<dbReference type="PANTHER" id="PTHR12809:SF2">
    <property type="entry name" value="MEDIATOR OF RNA POLYMERASE II TRANSCRIPTION SUBUNIT 14"/>
    <property type="match status" value="1"/>
</dbReference>
<dbReference type="InterPro" id="IPR013947">
    <property type="entry name" value="Mediator_Med14"/>
</dbReference>
<keyword evidence="6 7" id="KW-0539">Nucleus</keyword>
<gene>
    <name evidence="10" type="ORF">AXG93_1409s1240</name>
</gene>
<evidence type="ECO:0000256" key="6">
    <source>
        <dbReference type="ARBA" id="ARBA00023242"/>
    </source>
</evidence>
<evidence type="ECO:0000256" key="3">
    <source>
        <dbReference type="ARBA" id="ARBA00023015"/>
    </source>
</evidence>
<feature type="domain" description="Mediator complex subunit MED14 N-terminal" evidence="9">
    <location>
        <begin position="175"/>
        <end position="299"/>
    </location>
</feature>
<dbReference type="GO" id="GO:0003712">
    <property type="term" value="F:transcription coregulator activity"/>
    <property type="evidence" value="ECO:0007669"/>
    <property type="project" value="UniProtKB-UniRule"/>
</dbReference>
<evidence type="ECO:0000259" key="9">
    <source>
        <dbReference type="Pfam" id="PF08638"/>
    </source>
</evidence>
<keyword evidence="3 7" id="KW-0805">Transcription regulation</keyword>
<evidence type="ECO:0000256" key="7">
    <source>
        <dbReference type="RuleBase" id="RU365082"/>
    </source>
</evidence>
<proteinExistence type="inferred from homology"/>
<dbReference type="EMBL" id="LVLJ01000725">
    <property type="protein sequence ID" value="OAE32857.1"/>
    <property type="molecule type" value="Genomic_DNA"/>
</dbReference>
<feature type="region of interest" description="Disordered" evidence="8">
    <location>
        <begin position="86"/>
        <end position="124"/>
    </location>
</feature>
<evidence type="ECO:0000256" key="8">
    <source>
        <dbReference type="SAM" id="MobiDB-lite"/>
    </source>
</evidence>
<organism evidence="10 11">
    <name type="scientific">Marchantia polymorpha subsp. ruderalis</name>
    <dbReference type="NCBI Taxonomy" id="1480154"/>
    <lineage>
        <taxon>Eukaryota</taxon>
        <taxon>Viridiplantae</taxon>
        <taxon>Streptophyta</taxon>
        <taxon>Embryophyta</taxon>
        <taxon>Marchantiophyta</taxon>
        <taxon>Marchantiopsida</taxon>
        <taxon>Marchantiidae</taxon>
        <taxon>Marchantiales</taxon>
        <taxon>Marchantiaceae</taxon>
        <taxon>Marchantia</taxon>
    </lineage>
</organism>
<comment type="function">
    <text evidence="7">Component of the Mediator complex, a coactivator involved in the regulated transcription of nearly all RNA polymerase II-dependent genes. Mediator functions as a bridge to convey information from gene-specific regulatory proteins to the basal RNA polymerase II transcription machinery. Mediator is recruited to promoters by direct interactions with regulatory proteins and serves as a scaffold for the assembly of a functional preinitiation complex with RNA polymerase II and the general transcription factors.</text>
</comment>
<dbReference type="PANTHER" id="PTHR12809">
    <property type="entry name" value="MEDIATOR COMPLEX SUBUNIT"/>
    <property type="match status" value="1"/>
</dbReference>
<feature type="compositionally biased region" description="Acidic residues" evidence="8">
    <location>
        <begin position="99"/>
        <end position="119"/>
    </location>
</feature>
<evidence type="ECO:0000256" key="5">
    <source>
        <dbReference type="ARBA" id="ARBA00023163"/>
    </source>
</evidence>
<evidence type="ECO:0000313" key="11">
    <source>
        <dbReference type="Proteomes" id="UP000077202"/>
    </source>
</evidence>
<dbReference type="InterPro" id="IPR055122">
    <property type="entry name" value="Med14_N"/>
</dbReference>
<comment type="subunit">
    <text evidence="7">Component of the Mediator complex.</text>
</comment>
<evidence type="ECO:0000256" key="2">
    <source>
        <dbReference type="ARBA" id="ARBA00007813"/>
    </source>
</evidence>
<name>A0A176WIA4_MARPO</name>
<reference evidence="10" key="1">
    <citation type="submission" date="2016-03" db="EMBL/GenBank/DDBJ databases">
        <title>Mechanisms controlling the formation of the plant cell surface in tip-growing cells are functionally conserved among land plants.</title>
        <authorList>
            <person name="Honkanen S."/>
            <person name="Jones V.A."/>
            <person name="Morieri G."/>
            <person name="Champion C."/>
            <person name="Hetherington A.J."/>
            <person name="Kelly S."/>
            <person name="Saint-Marcoux D."/>
            <person name="Proust H."/>
            <person name="Prescott H."/>
            <person name="Dolan L."/>
        </authorList>
    </citation>
    <scope>NUCLEOTIDE SEQUENCE [LARGE SCALE GENOMIC DNA]</scope>
    <source>
        <tissue evidence="10">Whole gametophyte</tissue>
    </source>
</reference>
<evidence type="ECO:0000256" key="4">
    <source>
        <dbReference type="ARBA" id="ARBA00023159"/>
    </source>
</evidence>
<feature type="region of interest" description="Disordered" evidence="8">
    <location>
        <begin position="397"/>
        <end position="425"/>
    </location>
</feature>
<dbReference type="Pfam" id="PF08638">
    <property type="entry name" value="Med14"/>
    <property type="match status" value="1"/>
</dbReference>
<dbReference type="GO" id="GO:0016592">
    <property type="term" value="C:mediator complex"/>
    <property type="evidence" value="ECO:0007669"/>
    <property type="project" value="UniProtKB-UniRule"/>
</dbReference>
<sequence length="615" mass="68749">MAAQRKHRQELLEHYNLPTLRKHTGTGEGCRNGICEGGKTAAAAAGGFRHVGEREGNRKLPRGRPVKQYEFFAEFLGATWTRATGVMEESEREGRGEIVAEEEAEEGEEEEEEEEQGDDVEGRVLRGTGKSLEEEIQLRNLTVVLPNNLMQRRSCGPVLLDKGFDLLQMKHLRIPLVERCQQLSGTVSNHDTSFTQAADFLFFLHEGLQQARAPIYDIPTAAEVLLTGQYNRLPKCIEELGMQPMLAGEEREEALQKLDTMLRSRLLDISLPKEISDITVSEGRIILQVDGEFKVQLTAGYRGHLHLWRILHLELLVGESTGPTKFTDHQRLALGDDLERRMAASDDPFRILFSILHEFCTTLVMDTLFRQTGMLRQGRWKDAIRFEKISEASNISQGVGIGQGTGQGPGPPGDSDPERVGAKSRGSPGLRIWYWLDCPKGISGVDPNSPPHLRIEPGPDQHIVCSHQPSVIDPTTESEAEFSIDQSCIDVERLLLRAIACNIHTRLLEVQRGLKGSNQLWRVDCDVVLRSSFSEDGEVKSSPSPDEVICLCHPFMTISRNGFGVRIPGFFNNLLYFDTPAICNIVLFRLQLFKRECLSSFSRLSLSGDLNVVAT</sequence>
<evidence type="ECO:0000313" key="10">
    <source>
        <dbReference type="EMBL" id="OAE32857.1"/>
    </source>
</evidence>
<feature type="compositionally biased region" description="Gly residues" evidence="8">
    <location>
        <begin position="399"/>
        <end position="408"/>
    </location>
</feature>
<keyword evidence="4 7" id="KW-0010">Activator</keyword>
<dbReference type="GO" id="GO:0070847">
    <property type="term" value="C:core mediator complex"/>
    <property type="evidence" value="ECO:0007669"/>
    <property type="project" value="TreeGrafter"/>
</dbReference>
<dbReference type="Proteomes" id="UP000077202">
    <property type="component" value="Unassembled WGS sequence"/>
</dbReference>
<protein>
    <recommendedName>
        <fullName evidence="7">Mediator of RNA polymerase II transcription subunit 14</fullName>
    </recommendedName>
    <alternativeName>
        <fullName evidence="7">Mediator complex subunit 14</fullName>
    </alternativeName>
</protein>
<comment type="subcellular location">
    <subcellularLocation>
        <location evidence="1 7">Nucleus</location>
    </subcellularLocation>
</comment>
<accession>A0A176WIA4</accession>
<dbReference type="GO" id="GO:0006357">
    <property type="term" value="P:regulation of transcription by RNA polymerase II"/>
    <property type="evidence" value="ECO:0007669"/>
    <property type="project" value="InterPro"/>
</dbReference>
<keyword evidence="11" id="KW-1185">Reference proteome</keyword>
<keyword evidence="5 7" id="KW-0804">Transcription</keyword>